<sequence length="45" mass="4890">EALQMPTPTPSQGQPTLFFDITVKGETLGHVSFNLFADKVPKTAE</sequence>
<dbReference type="Proteomes" id="UP000295264">
    <property type="component" value="Unassembled WGS sequence"/>
</dbReference>
<reference evidence="1 2" key="1">
    <citation type="journal article" date="2018" name="Genomics">
        <title>Molecular footprints of inshore aquatic adaptation in Indo-Pacific humpback dolphin (Sousa chinensis).</title>
        <authorList>
            <person name="Ming Y."/>
            <person name="Jian J."/>
            <person name="Yu F."/>
            <person name="Yu X."/>
            <person name="Wang J."/>
            <person name="Liu W."/>
        </authorList>
    </citation>
    <scope>NUCLEOTIDE SEQUENCE [LARGE SCALE GENOMIC DNA]</scope>
    <source>
        <strain evidence="1">MY-2018</strain>
        <tissue evidence="1">Skin</tissue>
    </source>
</reference>
<keyword evidence="2" id="KW-1185">Reference proteome</keyword>
<feature type="non-terminal residue" evidence="1">
    <location>
        <position position="1"/>
    </location>
</feature>
<organism evidence="1 2">
    <name type="scientific">Sousa chinensis</name>
    <name type="common">Indo-pacific humpbacked dolphin</name>
    <name type="synonym">Steno chinensis</name>
    <dbReference type="NCBI Taxonomy" id="103600"/>
    <lineage>
        <taxon>Eukaryota</taxon>
        <taxon>Metazoa</taxon>
        <taxon>Chordata</taxon>
        <taxon>Craniata</taxon>
        <taxon>Vertebrata</taxon>
        <taxon>Euteleostomi</taxon>
        <taxon>Mammalia</taxon>
        <taxon>Eutheria</taxon>
        <taxon>Laurasiatheria</taxon>
        <taxon>Artiodactyla</taxon>
        <taxon>Whippomorpha</taxon>
        <taxon>Cetacea</taxon>
        <taxon>Odontoceti</taxon>
        <taxon>Delphinidae</taxon>
        <taxon>Sousa</taxon>
    </lineage>
</organism>
<evidence type="ECO:0008006" key="3">
    <source>
        <dbReference type="Google" id="ProtNLM"/>
    </source>
</evidence>
<name>A0A484GWF7_SOUCH</name>
<feature type="non-terminal residue" evidence="1">
    <location>
        <position position="45"/>
    </location>
</feature>
<evidence type="ECO:0000313" key="1">
    <source>
        <dbReference type="EMBL" id="TEA39953.1"/>
    </source>
</evidence>
<comment type="caution">
    <text evidence="1">The sequence shown here is derived from an EMBL/GenBank/DDBJ whole genome shotgun (WGS) entry which is preliminary data.</text>
</comment>
<dbReference type="AlphaFoldDB" id="A0A484GWF7"/>
<protein>
    <recommendedName>
        <fullName evidence="3">PPIase cyclophilin-type domain-containing protein</fullName>
    </recommendedName>
</protein>
<dbReference type="SUPFAM" id="SSF50891">
    <property type="entry name" value="Cyclophilin-like"/>
    <property type="match status" value="1"/>
</dbReference>
<evidence type="ECO:0000313" key="2">
    <source>
        <dbReference type="Proteomes" id="UP000295264"/>
    </source>
</evidence>
<accession>A0A484GWF7</accession>
<gene>
    <name evidence="1" type="ORF">DBR06_SOUSAS10310050</name>
</gene>
<dbReference type="EMBL" id="QWLN02003410">
    <property type="protein sequence ID" value="TEA39953.1"/>
    <property type="molecule type" value="Genomic_DNA"/>
</dbReference>
<dbReference type="Gene3D" id="2.40.100.10">
    <property type="entry name" value="Cyclophilin-like"/>
    <property type="match status" value="1"/>
</dbReference>
<dbReference type="InterPro" id="IPR029000">
    <property type="entry name" value="Cyclophilin-like_dom_sf"/>
</dbReference>
<proteinExistence type="predicted"/>